<name>A0A1L8WR80_9ENTE</name>
<dbReference type="Gene3D" id="3.40.50.1390">
    <property type="entry name" value="Resolvase, N-terminal catalytic domain"/>
    <property type="match status" value="1"/>
</dbReference>
<sequence length="384" mass="44183">MKFVDKKNVYLRKGKRITKQQKKIQEAFNNTREVEIIPAKVTNSDIRKKRVAAYCRVSTYAEAQSGSFELQIQTYKEKVLLNPEWELVDIYADRGVSGTTIKKREEFNRMLEDCRLGKIDLIIVKSISRFSRNTVDFITVTRELRTLPNPVGVLIEDLNLNTLDLATETLLLFTSAVAQAESEQKSEAILWSIVERFKKGLAIIPTHNLLGYKKDKFGKVVIEESEAEVVRFIYRNFIEGVCAIDIANLLNEADIPTAMGRKWKSSSIYRILRNEKYYGLVIMQKTYTVDCFTHKTRINRGEKPKYLLKNGVPAIVSEEEWNLVQQLLSNPHNSRNNKITKDIEKPKTFISTIKSGVFKGFIVIDVKWTKKEIADVLSKGENVY</sequence>
<dbReference type="PANTHER" id="PTHR30461">
    <property type="entry name" value="DNA-INVERTASE FROM LAMBDOID PROPHAGE"/>
    <property type="match status" value="1"/>
</dbReference>
<protein>
    <submittedName>
        <fullName evidence="3">Uncharacterized protein</fullName>
    </submittedName>
</protein>
<accession>A0A1L8WR80</accession>
<evidence type="ECO:0000313" key="4">
    <source>
        <dbReference type="Proteomes" id="UP000182152"/>
    </source>
</evidence>
<organism evidence="3 4">
    <name type="scientific">Enterococcus ratti</name>
    <dbReference type="NCBI Taxonomy" id="150033"/>
    <lineage>
        <taxon>Bacteria</taxon>
        <taxon>Bacillati</taxon>
        <taxon>Bacillota</taxon>
        <taxon>Bacilli</taxon>
        <taxon>Lactobacillales</taxon>
        <taxon>Enterococcaceae</taxon>
        <taxon>Enterococcus</taxon>
    </lineage>
</organism>
<evidence type="ECO:0000259" key="2">
    <source>
        <dbReference type="PROSITE" id="PS51737"/>
    </source>
</evidence>
<dbReference type="Gene3D" id="3.90.1750.20">
    <property type="entry name" value="Putative Large Serine Recombinase, Chain B, Domain 2"/>
    <property type="match status" value="1"/>
</dbReference>
<dbReference type="SUPFAM" id="SSF53041">
    <property type="entry name" value="Resolvase-like"/>
    <property type="match status" value="1"/>
</dbReference>
<evidence type="ECO:0000313" key="3">
    <source>
        <dbReference type="EMBL" id="OJG83322.1"/>
    </source>
</evidence>
<dbReference type="AlphaFoldDB" id="A0A1L8WR80"/>
<keyword evidence="4" id="KW-1185">Reference proteome</keyword>
<dbReference type="STRING" id="150033.RV14_GL001680"/>
<proteinExistence type="predicted"/>
<reference evidence="3 4" key="1">
    <citation type="submission" date="2014-12" db="EMBL/GenBank/DDBJ databases">
        <title>Draft genome sequences of 29 type strains of Enterococci.</title>
        <authorList>
            <person name="Zhong Z."/>
            <person name="Sun Z."/>
            <person name="Liu W."/>
            <person name="Zhang W."/>
            <person name="Zhang H."/>
        </authorList>
    </citation>
    <scope>NUCLEOTIDE SEQUENCE [LARGE SCALE GENOMIC DNA]</scope>
    <source>
        <strain evidence="3 4">DSM 15687</strain>
    </source>
</reference>
<dbReference type="InterPro" id="IPR006119">
    <property type="entry name" value="Resolv_N"/>
</dbReference>
<dbReference type="Proteomes" id="UP000182152">
    <property type="component" value="Unassembled WGS sequence"/>
</dbReference>
<dbReference type="PROSITE" id="PS51737">
    <property type="entry name" value="RECOMBINASE_DNA_BIND"/>
    <property type="match status" value="1"/>
</dbReference>
<dbReference type="GO" id="GO:0003677">
    <property type="term" value="F:DNA binding"/>
    <property type="evidence" value="ECO:0007669"/>
    <property type="project" value="InterPro"/>
</dbReference>
<dbReference type="Pfam" id="PF07508">
    <property type="entry name" value="Recombinase"/>
    <property type="match status" value="1"/>
</dbReference>
<dbReference type="SMART" id="SM00857">
    <property type="entry name" value="Resolvase"/>
    <property type="match status" value="1"/>
</dbReference>
<dbReference type="Pfam" id="PF00239">
    <property type="entry name" value="Resolvase"/>
    <property type="match status" value="1"/>
</dbReference>
<dbReference type="CDD" id="cd00338">
    <property type="entry name" value="Ser_Recombinase"/>
    <property type="match status" value="1"/>
</dbReference>
<dbReference type="GO" id="GO:0000150">
    <property type="term" value="F:DNA strand exchange activity"/>
    <property type="evidence" value="ECO:0007669"/>
    <property type="project" value="InterPro"/>
</dbReference>
<dbReference type="InterPro" id="IPR050639">
    <property type="entry name" value="SSR_resolvase"/>
</dbReference>
<dbReference type="InterPro" id="IPR036162">
    <property type="entry name" value="Resolvase-like_N_sf"/>
</dbReference>
<feature type="domain" description="Resolvase/invertase-type recombinase catalytic" evidence="1">
    <location>
        <begin position="50"/>
        <end position="200"/>
    </location>
</feature>
<comment type="caution">
    <text evidence="3">The sequence shown here is derived from an EMBL/GenBank/DDBJ whole genome shotgun (WGS) entry which is preliminary data.</text>
</comment>
<feature type="domain" description="Recombinase" evidence="2">
    <location>
        <begin position="209"/>
        <end position="334"/>
    </location>
</feature>
<dbReference type="InterPro" id="IPR011109">
    <property type="entry name" value="DNA_bind_recombinase_dom"/>
</dbReference>
<dbReference type="PROSITE" id="PS51736">
    <property type="entry name" value="RECOMBINASES_3"/>
    <property type="match status" value="1"/>
</dbReference>
<dbReference type="InterPro" id="IPR038109">
    <property type="entry name" value="DNA_bind_recomb_sf"/>
</dbReference>
<gene>
    <name evidence="3" type="ORF">RV14_GL001680</name>
</gene>
<dbReference type="PANTHER" id="PTHR30461:SF23">
    <property type="entry name" value="DNA RECOMBINASE-RELATED"/>
    <property type="match status" value="1"/>
</dbReference>
<dbReference type="EMBL" id="JXLB01000004">
    <property type="protein sequence ID" value="OJG83322.1"/>
    <property type="molecule type" value="Genomic_DNA"/>
</dbReference>
<evidence type="ECO:0000259" key="1">
    <source>
        <dbReference type="PROSITE" id="PS51736"/>
    </source>
</evidence>